<dbReference type="EMBL" id="KK102830">
    <property type="protein sequence ID" value="KIY96816.1"/>
    <property type="molecule type" value="Genomic_DNA"/>
</dbReference>
<dbReference type="OrthoDB" id="540389at2759"/>
<accession>A0A0D2M6G0</accession>
<dbReference type="RefSeq" id="XP_013895836.1">
    <property type="nucleotide sequence ID" value="XM_014040382.1"/>
</dbReference>
<dbReference type="AlphaFoldDB" id="A0A0D2M6G0"/>
<keyword evidence="1" id="KW-1133">Transmembrane helix</keyword>
<feature type="transmembrane region" description="Helical" evidence="1">
    <location>
        <begin position="65"/>
        <end position="87"/>
    </location>
</feature>
<evidence type="ECO:0000313" key="2">
    <source>
        <dbReference type="EMBL" id="KIY96816.1"/>
    </source>
</evidence>
<organism evidence="2 3">
    <name type="scientific">Monoraphidium neglectum</name>
    <dbReference type="NCBI Taxonomy" id="145388"/>
    <lineage>
        <taxon>Eukaryota</taxon>
        <taxon>Viridiplantae</taxon>
        <taxon>Chlorophyta</taxon>
        <taxon>core chlorophytes</taxon>
        <taxon>Chlorophyceae</taxon>
        <taxon>CS clade</taxon>
        <taxon>Sphaeropleales</taxon>
        <taxon>Selenastraceae</taxon>
        <taxon>Monoraphidium</taxon>
    </lineage>
</organism>
<dbReference type="GeneID" id="25728379"/>
<keyword evidence="1" id="KW-0812">Transmembrane</keyword>
<dbReference type="Proteomes" id="UP000054498">
    <property type="component" value="Unassembled WGS sequence"/>
</dbReference>
<dbReference type="InterPro" id="IPR010539">
    <property type="entry name" value="BaxI_1-like"/>
</dbReference>
<dbReference type="PANTHER" id="PTHR41282">
    <property type="entry name" value="CONSERVED TRANSMEMBRANE PROTEIN-RELATED"/>
    <property type="match status" value="1"/>
</dbReference>
<feature type="transmembrane region" description="Helical" evidence="1">
    <location>
        <begin position="164"/>
        <end position="182"/>
    </location>
</feature>
<evidence type="ECO:0000313" key="3">
    <source>
        <dbReference type="Proteomes" id="UP000054498"/>
    </source>
</evidence>
<feature type="transmembrane region" description="Helical" evidence="1">
    <location>
        <begin position="99"/>
        <end position="117"/>
    </location>
</feature>
<evidence type="ECO:0008006" key="4">
    <source>
        <dbReference type="Google" id="ProtNLM"/>
    </source>
</evidence>
<feature type="transmembrane region" description="Helical" evidence="1">
    <location>
        <begin position="123"/>
        <end position="143"/>
    </location>
</feature>
<evidence type="ECO:0000256" key="1">
    <source>
        <dbReference type="SAM" id="Phobius"/>
    </source>
</evidence>
<keyword evidence="1" id="KW-0472">Membrane</keyword>
<dbReference type="KEGG" id="mng:MNEG_11146"/>
<dbReference type="Pfam" id="PF12811">
    <property type="entry name" value="BaxI_1"/>
    <property type="match status" value="1"/>
</dbReference>
<feature type="transmembrane region" description="Helical" evidence="1">
    <location>
        <begin position="230"/>
        <end position="253"/>
    </location>
</feature>
<keyword evidence="3" id="KW-1185">Reference proteome</keyword>
<protein>
    <recommendedName>
        <fullName evidence="4">Bax inhibitor-1/YccA family protein</fullName>
    </recommendedName>
</protein>
<proteinExistence type="predicted"/>
<sequence length="259" mass="26777">MAFISTTNPAFTGFGNLDEAIVESRYAAKRPLTLNGTVNKTAALLALCAASAAATWVQLLTGGPAAFGAVLGATKVAGIVAMVSALASMFKPLWSGVTGPVYALAKGVALAGVSAYAELMVPGIALNTVLLTLCTAGSLLFGLRSGLIRVTDQFGDAVRAATGGFFISMLAVLVMGMFGIRFPSLLTSGPLAIGVSLVSAGLAAANLLLDFDYVKQAAASRAVSEKLEWYMAQSTLFTLVWFYTSLLRLMMLLSGGRDD</sequence>
<reference evidence="2 3" key="1">
    <citation type="journal article" date="2013" name="BMC Genomics">
        <title>Reconstruction of the lipid metabolism for the microalga Monoraphidium neglectum from its genome sequence reveals characteristics suitable for biofuel production.</title>
        <authorList>
            <person name="Bogen C."/>
            <person name="Al-Dilaimi A."/>
            <person name="Albersmeier A."/>
            <person name="Wichmann J."/>
            <person name="Grundmann M."/>
            <person name="Rupp O."/>
            <person name="Lauersen K.J."/>
            <person name="Blifernez-Klassen O."/>
            <person name="Kalinowski J."/>
            <person name="Goesmann A."/>
            <person name="Mussgnug J.H."/>
            <person name="Kruse O."/>
        </authorList>
    </citation>
    <scope>NUCLEOTIDE SEQUENCE [LARGE SCALE GENOMIC DNA]</scope>
    <source>
        <strain evidence="2 3">SAG 48.87</strain>
    </source>
</reference>
<feature type="transmembrane region" description="Helical" evidence="1">
    <location>
        <begin position="42"/>
        <end position="59"/>
    </location>
</feature>
<feature type="transmembrane region" description="Helical" evidence="1">
    <location>
        <begin position="188"/>
        <end position="209"/>
    </location>
</feature>
<name>A0A0D2M6G0_9CHLO</name>
<dbReference type="PANTHER" id="PTHR41282:SF1">
    <property type="entry name" value="CONSERVED TRANSMEMBRANE PROTEIN-RELATED"/>
    <property type="match status" value="1"/>
</dbReference>
<gene>
    <name evidence="2" type="ORF">MNEG_11146</name>
</gene>